<keyword evidence="6 8" id="KW-0675">Receptor</keyword>
<feature type="transmembrane region" description="Helical" evidence="8">
    <location>
        <begin position="438"/>
        <end position="458"/>
    </location>
</feature>
<name>A2AXB5_TRICA</name>
<evidence type="ECO:0000256" key="6">
    <source>
        <dbReference type="ARBA" id="ARBA00023170"/>
    </source>
</evidence>
<dbReference type="PANTHER" id="PTHR21143:SF133">
    <property type="entry name" value="GUSTATORY AND PHEROMONE RECEPTOR 32A-RELATED"/>
    <property type="match status" value="1"/>
</dbReference>
<feature type="transmembrane region" description="Helical" evidence="8">
    <location>
        <begin position="231"/>
        <end position="257"/>
    </location>
</feature>
<dbReference type="PANTHER" id="PTHR21143">
    <property type="entry name" value="INVERTEBRATE GUSTATORY RECEPTOR"/>
    <property type="match status" value="1"/>
</dbReference>
<protein>
    <recommendedName>
        <fullName evidence="8">Gustatory receptor</fullName>
    </recommendedName>
</protein>
<evidence type="ECO:0000256" key="4">
    <source>
        <dbReference type="ARBA" id="ARBA00022989"/>
    </source>
</evidence>
<keyword evidence="7 8" id="KW-0807">Transducer</keyword>
<dbReference type="EMBL" id="AM292374">
    <property type="protein sequence ID" value="CAL23186.2"/>
    <property type="molecule type" value="Genomic_DNA"/>
</dbReference>
<keyword evidence="4 8" id="KW-1133">Transmembrane helix</keyword>
<reference evidence="9" key="2">
    <citation type="journal article" date="2007" name="PLoS ONE">
        <title>A Family of Chemoreceptors in Tribolium castaneum (Tenebrionidae: Coleoptera).</title>
        <authorList>
            <person name="Abdel-Latief M."/>
        </authorList>
    </citation>
    <scope>NUCLEOTIDE SEQUENCE</scope>
</reference>
<feature type="transmembrane region" description="Helical" evidence="8">
    <location>
        <begin position="44"/>
        <end position="66"/>
    </location>
</feature>
<sequence>MMDRINHKKFINTTKLLLWCDQTIGLITFDINTPSFKLSKIRSFLNITASAVLLPFAIYHIFMHIVPTKLISFYKSTAILEIAFEVIFIVTVWMTGAVKHSKIAHFLNKMIRLDERFQSVGLQIDTVREKRRIKIHFFLRSLFAIMLPLGILLISQDVIANVLLFIFIVVKSGVAFQTIEFVSIIRNRFVILNRYIEESISKYKHAELVMPLCKSCDLHHRLSKLIKQLNATYGLILLLMFTSHFIFIVVSIFYMSAYLISNPIMWDRVMLLTFWSAFFIVNVLYICNQCYNTVEESRIFGLVTFTPDRSKFRPSSLRFCLNILSIFTYVPMILYCVYTTATYDSFMIYKTTNIIILGLNVVYVVTAWICAITKRDMFVEFLLKLVDFDSKLQTMNIKVNYHRVHRKIMVQSLGRVGVLVVIIGTLAIIANLNGDTMIVEAMAYILLAMNSAVCHQTIELVKMLKIRFVILNKQINNLIEYFQKNKIGPVETKGTNKQLNTLNKICALHHHLSKLVKLFNETFGIVLLLMFGVSFVVIVITIFFFTANVQAGELYFMSLLNPILSNVTFVIDVVYVCDVCYSTIEEANKAGELIHKIDTEDHDIRDEIEMFSLQIANEQVEFNAAGFFAINYTLVFSILGGVTTYIIILIQLATSLAGQ</sequence>
<reference evidence="9" key="1">
    <citation type="submission" date="2006-07" db="EMBL/GenBank/DDBJ databases">
        <authorList>
            <person name="Abdel-latief M."/>
        </authorList>
    </citation>
    <scope>NUCLEOTIDE SEQUENCE</scope>
</reference>
<keyword evidence="5 8" id="KW-0472">Membrane</keyword>
<feature type="transmembrane region" description="Helical" evidence="8">
    <location>
        <begin position="162"/>
        <end position="185"/>
    </location>
</feature>
<dbReference type="HOGENOM" id="CLU_738369_0_0_1"/>
<evidence type="ECO:0000256" key="1">
    <source>
        <dbReference type="ARBA" id="ARBA00004651"/>
    </source>
</evidence>
<dbReference type="AlphaFoldDB" id="A2AXB5"/>
<dbReference type="GO" id="GO:0005886">
    <property type="term" value="C:plasma membrane"/>
    <property type="evidence" value="ECO:0007669"/>
    <property type="project" value="UniProtKB-SubCell"/>
</dbReference>
<keyword evidence="2 8" id="KW-1003">Cell membrane</keyword>
<evidence type="ECO:0000256" key="8">
    <source>
        <dbReference type="RuleBase" id="RU363108"/>
    </source>
</evidence>
<organism evidence="9">
    <name type="scientific">Tribolium castaneum</name>
    <name type="common">Red flour beetle</name>
    <dbReference type="NCBI Taxonomy" id="7070"/>
    <lineage>
        <taxon>Eukaryota</taxon>
        <taxon>Metazoa</taxon>
        <taxon>Ecdysozoa</taxon>
        <taxon>Arthropoda</taxon>
        <taxon>Hexapoda</taxon>
        <taxon>Insecta</taxon>
        <taxon>Pterygota</taxon>
        <taxon>Neoptera</taxon>
        <taxon>Endopterygota</taxon>
        <taxon>Coleoptera</taxon>
        <taxon>Polyphaga</taxon>
        <taxon>Cucujiformia</taxon>
        <taxon>Tenebrionidae</taxon>
        <taxon>Tenebrionidae incertae sedis</taxon>
        <taxon>Tribolium</taxon>
    </lineage>
</organism>
<dbReference type="GO" id="GO:0007165">
    <property type="term" value="P:signal transduction"/>
    <property type="evidence" value="ECO:0007669"/>
    <property type="project" value="UniProtKB-KW"/>
</dbReference>
<dbReference type="GO" id="GO:0050909">
    <property type="term" value="P:sensory perception of taste"/>
    <property type="evidence" value="ECO:0007669"/>
    <property type="project" value="InterPro"/>
</dbReference>
<feature type="transmembrane region" description="Helical" evidence="8">
    <location>
        <begin position="629"/>
        <end position="653"/>
    </location>
</feature>
<feature type="transmembrane region" description="Helical" evidence="8">
    <location>
        <begin position="78"/>
        <end position="98"/>
    </location>
</feature>
<comment type="subcellular location">
    <subcellularLocation>
        <location evidence="1 8">Cell membrane</location>
        <topology evidence="1 8">Multi-pass membrane protein</topology>
    </subcellularLocation>
</comment>
<feature type="transmembrane region" description="Helical" evidence="8">
    <location>
        <begin position="269"/>
        <end position="288"/>
    </location>
</feature>
<evidence type="ECO:0000256" key="2">
    <source>
        <dbReference type="ARBA" id="ARBA00022475"/>
    </source>
</evidence>
<evidence type="ECO:0000313" key="9">
    <source>
        <dbReference type="EMBL" id="CAL23186.2"/>
    </source>
</evidence>
<feature type="transmembrane region" description="Helical" evidence="8">
    <location>
        <begin position="413"/>
        <end position="432"/>
    </location>
</feature>
<feature type="transmembrane region" description="Helical" evidence="8">
    <location>
        <begin position="137"/>
        <end position="156"/>
    </location>
</feature>
<feature type="transmembrane region" description="Helical" evidence="8">
    <location>
        <begin position="523"/>
        <end position="547"/>
    </location>
</feature>
<comment type="caution">
    <text evidence="8">Lacks conserved residue(s) required for the propagation of feature annotation.</text>
</comment>
<accession>A2AXB5</accession>
<dbReference type="Pfam" id="PF08395">
    <property type="entry name" value="7tm_7"/>
    <property type="match status" value="2"/>
</dbReference>
<comment type="similarity">
    <text evidence="8">Belongs to the insect chemoreceptor superfamily. Gustatory receptor (GR) family.</text>
</comment>
<gene>
    <name evidence="9" type="primary">gr53</name>
</gene>
<comment type="function">
    <text evidence="8">Gustatory receptor which mediates acceptance or avoidance behavior, depending on its substrates.</text>
</comment>
<evidence type="ECO:0000256" key="5">
    <source>
        <dbReference type="ARBA" id="ARBA00023136"/>
    </source>
</evidence>
<proteinExistence type="inferred from homology"/>
<keyword evidence="3 8" id="KW-0812">Transmembrane</keyword>
<dbReference type="InterPro" id="IPR013604">
    <property type="entry name" value="7TM_chemorcpt"/>
</dbReference>
<evidence type="ECO:0000256" key="3">
    <source>
        <dbReference type="ARBA" id="ARBA00022692"/>
    </source>
</evidence>
<feature type="transmembrane region" description="Helical" evidence="8">
    <location>
        <begin position="353"/>
        <end position="372"/>
    </location>
</feature>
<evidence type="ECO:0000256" key="7">
    <source>
        <dbReference type="ARBA" id="ARBA00023224"/>
    </source>
</evidence>
<feature type="transmembrane region" description="Helical" evidence="8">
    <location>
        <begin position="319"/>
        <end position="341"/>
    </location>
</feature>